<keyword evidence="1" id="KW-0808">Transferase</keyword>
<comment type="caution">
    <text evidence="3">The sequence shown here is derived from an EMBL/GenBank/DDBJ whole genome shotgun (WGS) entry which is preliminary data.</text>
</comment>
<feature type="non-terminal residue" evidence="3">
    <location>
        <position position="1"/>
    </location>
</feature>
<reference evidence="3" key="1">
    <citation type="journal article" date="2020" name="Fungal Divers.">
        <title>Resolving the Mortierellaceae phylogeny through synthesis of multi-gene phylogenetics and phylogenomics.</title>
        <authorList>
            <person name="Vandepol N."/>
            <person name="Liber J."/>
            <person name="Desiro A."/>
            <person name="Na H."/>
            <person name="Kennedy M."/>
            <person name="Barry K."/>
            <person name="Grigoriev I.V."/>
            <person name="Miller A.N."/>
            <person name="O'Donnell K."/>
            <person name="Stajich J.E."/>
            <person name="Bonito G."/>
        </authorList>
    </citation>
    <scope>NUCLEOTIDE SEQUENCE</scope>
    <source>
        <strain evidence="3">KOD948</strain>
    </source>
</reference>
<dbReference type="EMBL" id="JAAAJA010001436">
    <property type="protein sequence ID" value="KAG0247365.1"/>
    <property type="molecule type" value="Genomic_DNA"/>
</dbReference>
<dbReference type="Proteomes" id="UP000726737">
    <property type="component" value="Unassembled WGS sequence"/>
</dbReference>
<keyword evidence="4" id="KW-1185">Reference proteome</keyword>
<dbReference type="OrthoDB" id="932129at2759"/>
<keyword evidence="2 3" id="KW-0548">Nucleotidyltransferase</keyword>
<organism evidence="3 4">
    <name type="scientific">Mortierella polycephala</name>
    <dbReference type="NCBI Taxonomy" id="41804"/>
    <lineage>
        <taxon>Eukaryota</taxon>
        <taxon>Fungi</taxon>
        <taxon>Fungi incertae sedis</taxon>
        <taxon>Mucoromycota</taxon>
        <taxon>Mortierellomycotina</taxon>
        <taxon>Mortierellomycetes</taxon>
        <taxon>Mortierellales</taxon>
        <taxon>Mortierellaceae</taxon>
        <taxon>Mortierella</taxon>
    </lineage>
</organism>
<evidence type="ECO:0000313" key="3">
    <source>
        <dbReference type="EMBL" id="KAG0247365.1"/>
    </source>
</evidence>
<dbReference type="InterPro" id="IPR029044">
    <property type="entry name" value="Nucleotide-diphossugar_trans"/>
</dbReference>
<dbReference type="AlphaFoldDB" id="A0A9P6PIM6"/>
<gene>
    <name evidence="3" type="primary">UGP1_1</name>
    <name evidence="3" type="ORF">BG011_001612</name>
</gene>
<evidence type="ECO:0000256" key="2">
    <source>
        <dbReference type="ARBA" id="ARBA00022695"/>
    </source>
</evidence>
<accession>A0A9P6PIM6</accession>
<dbReference type="GO" id="GO:0070569">
    <property type="term" value="F:uridylyltransferase activity"/>
    <property type="evidence" value="ECO:0007669"/>
    <property type="project" value="InterPro"/>
</dbReference>
<dbReference type="Gene3D" id="3.90.550.10">
    <property type="entry name" value="Spore Coat Polysaccharide Biosynthesis Protein SpsA, Chain A"/>
    <property type="match status" value="1"/>
</dbReference>
<evidence type="ECO:0000256" key="1">
    <source>
        <dbReference type="ARBA" id="ARBA00022679"/>
    </source>
</evidence>
<protein>
    <submittedName>
        <fullName evidence="3">UTP-glucose-1-phosphate uridylyltransferase</fullName>
    </submittedName>
</protein>
<evidence type="ECO:0000313" key="4">
    <source>
        <dbReference type="Proteomes" id="UP000726737"/>
    </source>
</evidence>
<proteinExistence type="predicted"/>
<sequence length="98" mass="11009">MTTDATTPPSHRSHTLSTLDFQGASSAAAANVMRTELNRLIAQVKGEGDRKLFQNEMGNFFLLFNRWLAEKSKGTKIDWDKVKSPPEDQIVLYSNIPK</sequence>
<dbReference type="InterPro" id="IPR002618">
    <property type="entry name" value="UDPGP_fam"/>
</dbReference>
<name>A0A9P6PIM6_9FUNG</name>
<dbReference type="Pfam" id="PF01704">
    <property type="entry name" value="UDPGP"/>
    <property type="match status" value="1"/>
</dbReference>